<organism evidence="1 2">
    <name type="scientific">Halogranum rubrum</name>
    <dbReference type="NCBI Taxonomy" id="553466"/>
    <lineage>
        <taxon>Archaea</taxon>
        <taxon>Methanobacteriati</taxon>
        <taxon>Methanobacteriota</taxon>
        <taxon>Stenosarchaea group</taxon>
        <taxon>Halobacteria</taxon>
        <taxon>Halobacteriales</taxon>
        <taxon>Haloferacaceae</taxon>
    </lineage>
</organism>
<evidence type="ECO:0000313" key="1">
    <source>
        <dbReference type="EMBL" id="SFL39254.1"/>
    </source>
</evidence>
<dbReference type="AlphaFoldDB" id="A0A1I4HAL4"/>
<gene>
    <name evidence="1" type="ORF">SAMN04487950_3609</name>
</gene>
<name>A0A1I4HAL4_9EURY</name>
<reference evidence="2" key="1">
    <citation type="submission" date="2016-10" db="EMBL/GenBank/DDBJ databases">
        <authorList>
            <person name="Varghese N."/>
            <person name="Submissions S."/>
        </authorList>
    </citation>
    <scope>NUCLEOTIDE SEQUENCE [LARGE SCALE GENOMIC DNA]</scope>
    <source>
        <strain evidence="2">CGMCC 1.7738</strain>
    </source>
</reference>
<dbReference type="Proteomes" id="UP000199607">
    <property type="component" value="Unassembled WGS sequence"/>
</dbReference>
<proteinExistence type="predicted"/>
<accession>A0A1I4HAL4</accession>
<protein>
    <submittedName>
        <fullName evidence="1">Uncharacterized protein</fullName>
    </submittedName>
</protein>
<keyword evidence="2" id="KW-1185">Reference proteome</keyword>
<dbReference type="EMBL" id="FOTC01000005">
    <property type="protein sequence ID" value="SFL39254.1"/>
    <property type="molecule type" value="Genomic_DNA"/>
</dbReference>
<sequence length="40" mass="4753">MIFLSDADTAERCDWKITSTRTHNRSEVGLFEPPQTQEWR</sequence>
<evidence type="ECO:0000313" key="2">
    <source>
        <dbReference type="Proteomes" id="UP000199607"/>
    </source>
</evidence>